<dbReference type="SMART" id="SM00354">
    <property type="entry name" value="HTH_LACI"/>
    <property type="match status" value="1"/>
</dbReference>
<dbReference type="Proteomes" id="UP000785613">
    <property type="component" value="Unassembled WGS sequence"/>
</dbReference>
<dbReference type="InterPro" id="IPR046335">
    <property type="entry name" value="LacI/GalR-like_sensor"/>
</dbReference>
<dbReference type="EMBL" id="VUYU01000007">
    <property type="protein sequence ID" value="NHZ34495.1"/>
    <property type="molecule type" value="Genomic_DNA"/>
</dbReference>
<dbReference type="InterPro" id="IPR028082">
    <property type="entry name" value="Peripla_BP_I"/>
</dbReference>
<dbReference type="Pfam" id="PF00356">
    <property type="entry name" value="LacI"/>
    <property type="match status" value="1"/>
</dbReference>
<reference evidence="5 6" key="1">
    <citation type="submission" date="2019-09" db="EMBL/GenBank/DDBJ databases">
        <title>Taxonomy of Antarctic Massilia spp.: description of Massilia rubra sp. nov., Massilia aquatica sp. nov., Massilia mucilaginosa sp. nov., Massilia frigida sp. nov. isolated from streams, lakes and regoliths.</title>
        <authorList>
            <person name="Holochova P."/>
            <person name="Sedlacek I."/>
            <person name="Kralova S."/>
            <person name="Maslanova I."/>
            <person name="Busse H.-J."/>
            <person name="Stankova E."/>
            <person name="Vrbovska V."/>
            <person name="Kovarovic V."/>
            <person name="Bartak M."/>
            <person name="Svec P."/>
            <person name="Pantucek R."/>
        </authorList>
    </citation>
    <scope>NUCLEOTIDE SEQUENCE [LARGE SCALE GENOMIC DNA]</scope>
    <source>
        <strain evidence="5 6">CCM 8692</strain>
    </source>
</reference>
<dbReference type="CDD" id="cd06267">
    <property type="entry name" value="PBP1_LacI_sugar_binding-like"/>
    <property type="match status" value="1"/>
</dbReference>
<dbReference type="SUPFAM" id="SSF53822">
    <property type="entry name" value="Periplasmic binding protein-like I"/>
    <property type="match status" value="1"/>
</dbReference>
<evidence type="ECO:0000256" key="2">
    <source>
        <dbReference type="ARBA" id="ARBA00023125"/>
    </source>
</evidence>
<keyword evidence="1" id="KW-0805">Transcription regulation</keyword>
<dbReference type="PROSITE" id="PS50932">
    <property type="entry name" value="HTH_LACI_2"/>
    <property type="match status" value="1"/>
</dbReference>
<dbReference type="SUPFAM" id="SSF47413">
    <property type="entry name" value="lambda repressor-like DNA-binding domains"/>
    <property type="match status" value="1"/>
</dbReference>
<dbReference type="Pfam" id="PF13377">
    <property type="entry name" value="Peripla_BP_3"/>
    <property type="match status" value="1"/>
</dbReference>
<accession>A0ABX0LNV7</accession>
<dbReference type="PROSITE" id="PS00356">
    <property type="entry name" value="HTH_LACI_1"/>
    <property type="match status" value="1"/>
</dbReference>
<evidence type="ECO:0000256" key="3">
    <source>
        <dbReference type="ARBA" id="ARBA00023163"/>
    </source>
</evidence>
<comment type="caution">
    <text evidence="5">The sequence shown here is derived from an EMBL/GenBank/DDBJ whole genome shotgun (WGS) entry which is preliminary data.</text>
</comment>
<sequence>MSAASPSNVTIRDIAKFAGVSAGTISRALKNEPGLTETTRQMVLSAAHELGYDFANLRRKRMRRLTFLLHRQHNTAASSPFYSPVLHGAEEACRKQGIVLSFMAVGPADGVTEQLRMHAPDAVVCAGFFEPELLGALRASGKPLVLIDMKLRGYSSVNPDNFMGGYLATKHLIGLGRTRIGMISGSLGHYSVRERNKGYRQALFESGMLADPRLEASLADGVDLETGACEAMQSLLALPNPPDAVFCYNDSAALVAMRCCLAAGLTVPHDVSIVGFDDISSAVLGHRPLTTLRIDKKQLGAMGVELLLRDHQEPPVEQVAPVELIVRASTVCDDFGPHK</sequence>
<keyword evidence="6" id="KW-1185">Reference proteome</keyword>
<keyword evidence="2" id="KW-0238">DNA-binding</keyword>
<proteinExistence type="predicted"/>
<keyword evidence="3" id="KW-0804">Transcription</keyword>
<evidence type="ECO:0000313" key="6">
    <source>
        <dbReference type="Proteomes" id="UP000785613"/>
    </source>
</evidence>
<organism evidence="5 6">
    <name type="scientific">Massilia rubra</name>
    <dbReference type="NCBI Taxonomy" id="2607910"/>
    <lineage>
        <taxon>Bacteria</taxon>
        <taxon>Pseudomonadati</taxon>
        <taxon>Pseudomonadota</taxon>
        <taxon>Betaproteobacteria</taxon>
        <taxon>Burkholderiales</taxon>
        <taxon>Oxalobacteraceae</taxon>
        <taxon>Telluria group</taxon>
        <taxon>Massilia</taxon>
    </lineage>
</organism>
<dbReference type="InterPro" id="IPR000843">
    <property type="entry name" value="HTH_LacI"/>
</dbReference>
<feature type="domain" description="HTH lacI-type" evidence="4">
    <location>
        <begin position="9"/>
        <end position="64"/>
    </location>
</feature>
<protein>
    <submittedName>
        <fullName evidence="5">LacI family transcriptional regulator</fullName>
    </submittedName>
</protein>
<dbReference type="CDD" id="cd01392">
    <property type="entry name" value="HTH_LacI"/>
    <property type="match status" value="1"/>
</dbReference>
<dbReference type="Gene3D" id="3.40.50.2300">
    <property type="match status" value="2"/>
</dbReference>
<dbReference type="InterPro" id="IPR010982">
    <property type="entry name" value="Lambda_DNA-bd_dom_sf"/>
</dbReference>
<dbReference type="PANTHER" id="PTHR30146">
    <property type="entry name" value="LACI-RELATED TRANSCRIPTIONAL REPRESSOR"/>
    <property type="match status" value="1"/>
</dbReference>
<evidence type="ECO:0000256" key="1">
    <source>
        <dbReference type="ARBA" id="ARBA00023015"/>
    </source>
</evidence>
<evidence type="ECO:0000313" key="5">
    <source>
        <dbReference type="EMBL" id="NHZ34495.1"/>
    </source>
</evidence>
<evidence type="ECO:0000259" key="4">
    <source>
        <dbReference type="PROSITE" id="PS50932"/>
    </source>
</evidence>
<dbReference type="RefSeq" id="WP_167225027.1">
    <property type="nucleotide sequence ID" value="NZ_VUYU01000007.1"/>
</dbReference>
<dbReference type="PANTHER" id="PTHR30146:SF109">
    <property type="entry name" value="HTH-TYPE TRANSCRIPTIONAL REGULATOR GALS"/>
    <property type="match status" value="1"/>
</dbReference>
<gene>
    <name evidence="5" type="ORF">F0185_12975</name>
</gene>
<dbReference type="Gene3D" id="1.10.260.40">
    <property type="entry name" value="lambda repressor-like DNA-binding domains"/>
    <property type="match status" value="1"/>
</dbReference>
<name>A0ABX0LNV7_9BURK</name>